<dbReference type="InterPro" id="IPR011008">
    <property type="entry name" value="Dimeric_a/b-barrel"/>
</dbReference>
<dbReference type="InterPro" id="IPR009799">
    <property type="entry name" value="EthD_dom"/>
</dbReference>
<dbReference type="GO" id="GO:0016491">
    <property type="term" value="F:oxidoreductase activity"/>
    <property type="evidence" value="ECO:0007669"/>
    <property type="project" value="InterPro"/>
</dbReference>
<comment type="caution">
    <text evidence="3">The sequence shown here is derived from an EMBL/GenBank/DDBJ whole genome shotgun (WGS) entry which is preliminary data.</text>
</comment>
<comment type="similarity">
    <text evidence="1">Belongs to the tpcK family.</text>
</comment>
<evidence type="ECO:0000256" key="1">
    <source>
        <dbReference type="ARBA" id="ARBA00005986"/>
    </source>
</evidence>
<reference evidence="3" key="1">
    <citation type="submission" date="2020-03" db="EMBL/GenBank/DDBJ databases">
        <authorList>
            <person name="He L."/>
        </authorList>
    </citation>
    <scope>NUCLEOTIDE SEQUENCE</scope>
    <source>
        <strain evidence="3">CkLH20</strain>
    </source>
</reference>
<dbReference type="Pfam" id="PF07110">
    <property type="entry name" value="EthD"/>
    <property type="match status" value="1"/>
</dbReference>
<dbReference type="OrthoDB" id="2519291at2759"/>
<sequence>MTHAEFKDHYENVHVPLTRELTGSLFPSLHARRYIERSPEDGKPVVLVGAKVDEEADAVVEVAFKDEQAAQAFFAATNTGEAMERLKEDNAKFLAWEKVRILKVSEMFETRGDA</sequence>
<reference evidence="3" key="2">
    <citation type="submission" date="2020-11" db="EMBL/GenBank/DDBJ databases">
        <title>Whole genome sequencing of Colletotrichum sp.</title>
        <authorList>
            <person name="Li H."/>
        </authorList>
    </citation>
    <scope>NUCLEOTIDE SEQUENCE</scope>
    <source>
        <strain evidence="3">CkLH20</strain>
    </source>
</reference>
<accession>A0A9P6I5Y1</accession>
<evidence type="ECO:0000313" key="3">
    <source>
        <dbReference type="EMBL" id="KAF9877512.1"/>
    </source>
</evidence>
<dbReference type="SUPFAM" id="SSF54909">
    <property type="entry name" value="Dimeric alpha+beta barrel"/>
    <property type="match status" value="1"/>
</dbReference>
<dbReference type="Proteomes" id="UP000781932">
    <property type="component" value="Unassembled WGS sequence"/>
</dbReference>
<proteinExistence type="inferred from homology"/>
<gene>
    <name evidence="3" type="ORF">CkaCkLH20_05212</name>
</gene>
<evidence type="ECO:0000313" key="4">
    <source>
        <dbReference type="Proteomes" id="UP000781932"/>
    </source>
</evidence>
<feature type="domain" description="EthD" evidence="2">
    <location>
        <begin position="1"/>
        <end position="94"/>
    </location>
</feature>
<evidence type="ECO:0000259" key="2">
    <source>
        <dbReference type="Pfam" id="PF07110"/>
    </source>
</evidence>
<dbReference type="RefSeq" id="XP_038746973.1">
    <property type="nucleotide sequence ID" value="XM_038887931.1"/>
</dbReference>
<dbReference type="GeneID" id="62161005"/>
<dbReference type="AlphaFoldDB" id="A0A9P6I5Y1"/>
<organism evidence="3 4">
    <name type="scientific">Colletotrichum karsti</name>
    <dbReference type="NCBI Taxonomy" id="1095194"/>
    <lineage>
        <taxon>Eukaryota</taxon>
        <taxon>Fungi</taxon>
        <taxon>Dikarya</taxon>
        <taxon>Ascomycota</taxon>
        <taxon>Pezizomycotina</taxon>
        <taxon>Sordariomycetes</taxon>
        <taxon>Hypocreomycetidae</taxon>
        <taxon>Glomerellales</taxon>
        <taxon>Glomerellaceae</taxon>
        <taxon>Colletotrichum</taxon>
        <taxon>Colletotrichum boninense species complex</taxon>
    </lineage>
</organism>
<keyword evidence="4" id="KW-1185">Reference proteome</keyword>
<dbReference type="Gene3D" id="3.30.70.100">
    <property type="match status" value="1"/>
</dbReference>
<protein>
    <recommendedName>
        <fullName evidence="2">EthD domain-containing protein</fullName>
    </recommendedName>
</protein>
<name>A0A9P6I5Y1_9PEZI</name>
<dbReference type="EMBL" id="JAATWM020000014">
    <property type="protein sequence ID" value="KAF9877512.1"/>
    <property type="molecule type" value="Genomic_DNA"/>
</dbReference>